<gene>
    <name evidence="2" type="ORF">NE237_020422</name>
</gene>
<dbReference type="SUPFAM" id="SSF55874">
    <property type="entry name" value="ATPase domain of HSP90 chaperone/DNA topoisomerase II/histidine kinase"/>
    <property type="match status" value="1"/>
</dbReference>
<evidence type="ECO:0000313" key="2">
    <source>
        <dbReference type="EMBL" id="KAJ4960512.1"/>
    </source>
</evidence>
<keyword evidence="1" id="KW-0732">Signal</keyword>
<dbReference type="Proteomes" id="UP001141806">
    <property type="component" value="Unassembled WGS sequence"/>
</dbReference>
<evidence type="ECO:0000256" key="1">
    <source>
        <dbReference type="SAM" id="SignalP"/>
    </source>
</evidence>
<organism evidence="2 3">
    <name type="scientific">Protea cynaroides</name>
    <dbReference type="NCBI Taxonomy" id="273540"/>
    <lineage>
        <taxon>Eukaryota</taxon>
        <taxon>Viridiplantae</taxon>
        <taxon>Streptophyta</taxon>
        <taxon>Embryophyta</taxon>
        <taxon>Tracheophyta</taxon>
        <taxon>Spermatophyta</taxon>
        <taxon>Magnoliopsida</taxon>
        <taxon>Proteales</taxon>
        <taxon>Proteaceae</taxon>
        <taxon>Protea</taxon>
    </lineage>
</organism>
<dbReference type="OrthoDB" id="1730176at2759"/>
<feature type="chain" id="PRO_5040509047" evidence="1">
    <location>
        <begin position="24"/>
        <end position="167"/>
    </location>
</feature>
<dbReference type="InterPro" id="IPR036890">
    <property type="entry name" value="HATPase_C_sf"/>
</dbReference>
<protein>
    <submittedName>
        <fullName evidence="2">Uncharacterized protein</fullName>
    </submittedName>
</protein>
<comment type="caution">
    <text evidence="2">The sequence shown here is derived from an EMBL/GenBank/DDBJ whole genome shotgun (WGS) entry which is preliminary data.</text>
</comment>
<proteinExistence type="predicted"/>
<feature type="signal peptide" evidence="1">
    <location>
        <begin position="1"/>
        <end position="23"/>
    </location>
</feature>
<evidence type="ECO:0000313" key="3">
    <source>
        <dbReference type="Proteomes" id="UP001141806"/>
    </source>
</evidence>
<dbReference type="AlphaFoldDB" id="A0A9Q0K2K3"/>
<name>A0A9Q0K2K3_9MAGN</name>
<reference evidence="2" key="1">
    <citation type="journal article" date="2023" name="Plant J.">
        <title>The genome of the king protea, Protea cynaroides.</title>
        <authorList>
            <person name="Chang J."/>
            <person name="Duong T.A."/>
            <person name="Schoeman C."/>
            <person name="Ma X."/>
            <person name="Roodt D."/>
            <person name="Barker N."/>
            <person name="Li Z."/>
            <person name="Van de Peer Y."/>
            <person name="Mizrachi E."/>
        </authorList>
    </citation>
    <scope>NUCLEOTIDE SEQUENCE</scope>
    <source>
        <tissue evidence="2">Young leaves</tissue>
    </source>
</reference>
<sequence length="167" mass="18780">MAVSKFLATSLVLSLLVLHLVEANQMVNELNQMVNELDSSKDNKIDCVGACSARCRIAPNKQTCEWAWLTERTAFTQDVGEPIRCRSLHQVKRSPQPFTVLDQALDKIRFLSLTEKEVLGEGDNTKLEILIKLDKEKKVLSIRDRAFVEKMQTSGDLNLIGQFGVGF</sequence>
<dbReference type="Gene3D" id="3.30.565.10">
    <property type="entry name" value="Histidine kinase-like ATPase, C-terminal domain"/>
    <property type="match status" value="1"/>
</dbReference>
<accession>A0A9Q0K2K3</accession>
<dbReference type="EMBL" id="JAMYWD010000009">
    <property type="protein sequence ID" value="KAJ4960512.1"/>
    <property type="molecule type" value="Genomic_DNA"/>
</dbReference>
<keyword evidence="3" id="KW-1185">Reference proteome</keyword>